<reference evidence="1 2" key="1">
    <citation type="submission" date="2018-08" db="EMBL/GenBank/DDBJ databases">
        <title>A genome reference for cultivated species of the human gut microbiota.</title>
        <authorList>
            <person name="Zou Y."/>
            <person name="Xue W."/>
            <person name="Luo G."/>
        </authorList>
    </citation>
    <scope>NUCLEOTIDE SEQUENCE [LARGE SCALE GENOMIC DNA]</scope>
    <source>
        <strain evidence="1 2">OM06-11</strain>
    </source>
</reference>
<dbReference type="EMBL" id="QSUC01000062">
    <property type="protein sequence ID" value="RGN03539.1"/>
    <property type="molecule type" value="Genomic_DNA"/>
</dbReference>
<gene>
    <name evidence="1" type="ORF">DXB80_14080</name>
</gene>
<accession>A0AA92VV90</accession>
<dbReference type="AlphaFoldDB" id="A0AA92VV90"/>
<sequence>MLRMFFIGIALLTTTAALCQNKKEMDEPVHHFCVNINAGLGANYNTWFLEVQGEYNPISFLGINVGMKFLNPCKQDESLHIVCPEGKYELDEYSTFMYHFILHPSIHLCAPSIKLDNVGDKLIFRMEYGILLPLNHFTKGHAYPQPDNGQLPDSYSPIDIKNIKSGTPFYHETSVSANLVSDRWKFTLGYTFSNLDIYGSARNAYLGNTHIEFEKKKRGDEVFIGIGYYL</sequence>
<dbReference type="Proteomes" id="UP000261245">
    <property type="component" value="Unassembled WGS sequence"/>
</dbReference>
<organism evidence="1 2">
    <name type="scientific">Segatella copri</name>
    <dbReference type="NCBI Taxonomy" id="165179"/>
    <lineage>
        <taxon>Bacteria</taxon>
        <taxon>Pseudomonadati</taxon>
        <taxon>Bacteroidota</taxon>
        <taxon>Bacteroidia</taxon>
        <taxon>Bacteroidales</taxon>
        <taxon>Prevotellaceae</taxon>
        <taxon>Segatella</taxon>
    </lineage>
</organism>
<name>A0AA92VV90_9BACT</name>
<evidence type="ECO:0000313" key="1">
    <source>
        <dbReference type="EMBL" id="RGN03539.1"/>
    </source>
</evidence>
<proteinExistence type="predicted"/>
<comment type="caution">
    <text evidence="1">The sequence shown here is derived from an EMBL/GenBank/DDBJ whole genome shotgun (WGS) entry which is preliminary data.</text>
</comment>
<protein>
    <submittedName>
        <fullName evidence="1">Uncharacterized protein</fullName>
    </submittedName>
</protein>
<dbReference type="RefSeq" id="WP_117729593.1">
    <property type="nucleotide sequence ID" value="NZ_QRSU01000071.1"/>
</dbReference>
<evidence type="ECO:0000313" key="2">
    <source>
        <dbReference type="Proteomes" id="UP000261245"/>
    </source>
</evidence>